<keyword evidence="5" id="KW-0229">DNA integration</keyword>
<dbReference type="Pfam" id="PF02899">
    <property type="entry name" value="Phage_int_SAM_1"/>
    <property type="match status" value="1"/>
</dbReference>
<feature type="domain" description="Tyr recombinase" evidence="10">
    <location>
        <begin position="110"/>
        <end position="296"/>
    </location>
</feature>
<evidence type="ECO:0000256" key="7">
    <source>
        <dbReference type="ARBA" id="ARBA00023172"/>
    </source>
</evidence>
<dbReference type="Gene3D" id="1.10.443.10">
    <property type="entry name" value="Intergrase catalytic core"/>
    <property type="match status" value="1"/>
</dbReference>
<dbReference type="PROSITE" id="PS51900">
    <property type="entry name" value="CB"/>
    <property type="match status" value="1"/>
</dbReference>
<dbReference type="EMBL" id="BAWO01000071">
    <property type="protein sequence ID" value="GAJ41471.1"/>
    <property type="molecule type" value="Genomic_DNA"/>
</dbReference>
<evidence type="ECO:0000256" key="3">
    <source>
        <dbReference type="ARBA" id="ARBA00022618"/>
    </source>
</evidence>
<gene>
    <name evidence="12" type="primary">xerC</name>
    <name evidence="12" type="ORF">GCA01S_071_00100</name>
</gene>
<accession>A0A023DKD4</accession>
<dbReference type="InterPro" id="IPR050090">
    <property type="entry name" value="Tyrosine_recombinase_XerCD"/>
</dbReference>
<dbReference type="GO" id="GO:0051301">
    <property type="term" value="P:cell division"/>
    <property type="evidence" value="ECO:0007669"/>
    <property type="project" value="UniProtKB-KW"/>
</dbReference>
<dbReference type="InterPro" id="IPR011010">
    <property type="entry name" value="DNA_brk_join_enz"/>
</dbReference>
<feature type="domain" description="Core-binding (CB)" evidence="11">
    <location>
        <begin position="1"/>
        <end position="89"/>
    </location>
</feature>
<evidence type="ECO:0000313" key="13">
    <source>
        <dbReference type="Proteomes" id="UP000023561"/>
    </source>
</evidence>
<keyword evidence="3" id="KW-0132">Cell division</keyword>
<dbReference type="Pfam" id="PF00589">
    <property type="entry name" value="Phage_integrase"/>
    <property type="match status" value="1"/>
</dbReference>
<comment type="subcellular location">
    <subcellularLocation>
        <location evidence="1">Cytoplasm</location>
    </subcellularLocation>
</comment>
<evidence type="ECO:0000256" key="5">
    <source>
        <dbReference type="ARBA" id="ARBA00022908"/>
    </source>
</evidence>
<protein>
    <submittedName>
        <fullName evidence="12">Tyrosine recombinase XerC</fullName>
    </submittedName>
</protein>
<keyword evidence="6 9" id="KW-0238">DNA-binding</keyword>
<evidence type="ECO:0000256" key="8">
    <source>
        <dbReference type="ARBA" id="ARBA00023306"/>
    </source>
</evidence>
<evidence type="ECO:0000256" key="9">
    <source>
        <dbReference type="PROSITE-ProRule" id="PRU01248"/>
    </source>
</evidence>
<dbReference type="GO" id="GO:0015074">
    <property type="term" value="P:DNA integration"/>
    <property type="evidence" value="ECO:0007669"/>
    <property type="project" value="UniProtKB-KW"/>
</dbReference>
<dbReference type="Gene3D" id="1.10.150.130">
    <property type="match status" value="1"/>
</dbReference>
<dbReference type="SUPFAM" id="SSF56349">
    <property type="entry name" value="DNA breaking-rejoining enzymes"/>
    <property type="match status" value="1"/>
</dbReference>
<evidence type="ECO:0000256" key="4">
    <source>
        <dbReference type="ARBA" id="ARBA00022829"/>
    </source>
</evidence>
<dbReference type="InterPro" id="IPR002104">
    <property type="entry name" value="Integrase_catalytic"/>
</dbReference>
<dbReference type="InterPro" id="IPR010998">
    <property type="entry name" value="Integrase_recombinase_N"/>
</dbReference>
<keyword evidence="7" id="KW-0233">DNA recombination</keyword>
<name>A0A023DKD4_9BACL</name>
<keyword evidence="8" id="KW-0131">Cell cycle</keyword>
<dbReference type="AlphaFoldDB" id="A0A023DKD4"/>
<dbReference type="GO" id="GO:0005737">
    <property type="term" value="C:cytoplasm"/>
    <property type="evidence" value="ECO:0007669"/>
    <property type="project" value="UniProtKB-SubCell"/>
</dbReference>
<dbReference type="InterPro" id="IPR013762">
    <property type="entry name" value="Integrase-like_cat_sf"/>
</dbReference>
<keyword evidence="2" id="KW-0963">Cytoplasm</keyword>
<dbReference type="InterPro" id="IPR004107">
    <property type="entry name" value="Integrase_SAM-like_N"/>
</dbReference>
<evidence type="ECO:0000259" key="11">
    <source>
        <dbReference type="PROSITE" id="PS51900"/>
    </source>
</evidence>
<dbReference type="OrthoDB" id="9785687at2"/>
<comment type="caution">
    <text evidence="12">The sequence shown here is derived from an EMBL/GenBank/DDBJ whole genome shotgun (WGS) entry which is preliminary data.</text>
</comment>
<evidence type="ECO:0000259" key="10">
    <source>
        <dbReference type="PROSITE" id="PS51898"/>
    </source>
</evidence>
<dbReference type="GO" id="GO:0003677">
    <property type="term" value="F:DNA binding"/>
    <property type="evidence" value="ECO:0007669"/>
    <property type="project" value="UniProtKB-UniRule"/>
</dbReference>
<keyword evidence="13" id="KW-1185">Reference proteome</keyword>
<dbReference type="Proteomes" id="UP000023561">
    <property type="component" value="Unassembled WGS sequence"/>
</dbReference>
<dbReference type="GO" id="GO:0007059">
    <property type="term" value="P:chromosome segregation"/>
    <property type="evidence" value="ECO:0007669"/>
    <property type="project" value="UniProtKB-KW"/>
</dbReference>
<organism evidence="12 13">
    <name type="scientific">Parageobacillus caldoxylosilyticus NBRC 107762</name>
    <dbReference type="NCBI Taxonomy" id="1220594"/>
    <lineage>
        <taxon>Bacteria</taxon>
        <taxon>Bacillati</taxon>
        <taxon>Bacillota</taxon>
        <taxon>Bacilli</taxon>
        <taxon>Bacillales</taxon>
        <taxon>Anoxybacillaceae</taxon>
        <taxon>Saccharococcus</taxon>
    </lineage>
</organism>
<dbReference type="PANTHER" id="PTHR30349">
    <property type="entry name" value="PHAGE INTEGRASE-RELATED"/>
    <property type="match status" value="1"/>
</dbReference>
<dbReference type="InterPro" id="IPR044068">
    <property type="entry name" value="CB"/>
</dbReference>
<sequence length="301" mass="35487">MNFTQAADDFLMYLEIEKNCSHNTLRSYAYDLKCYKEFLIKQNRSLDLHDLTPSTSRRFIQDQVINHGVKPRTLQRRISCLKSFSQFCLKENYTKIDFMAGIQVPKADKKLPTYMTLDELKKLFHYLENDNSRLAYRNHLLFKLLATTGMRRQEVVDLKWEQVDLNNKTIRIYGKGNKERLLPLHPIVIPLFHEYRKHLLDYQLHSSEPVFLNKNGCKMNPRGLHKVFKEILEKAGLPPKKFSLHHLRHTFATLLLQESKNKVDLRTLQELLGHESLASTAIYTHVDFEQKKKAINSFLLE</sequence>
<proteinExistence type="predicted"/>
<dbReference type="GO" id="GO:0006310">
    <property type="term" value="P:DNA recombination"/>
    <property type="evidence" value="ECO:0007669"/>
    <property type="project" value="UniProtKB-KW"/>
</dbReference>
<dbReference type="RefSeq" id="WP_042411756.1">
    <property type="nucleotide sequence ID" value="NZ_BAWO01000071.1"/>
</dbReference>
<evidence type="ECO:0000256" key="2">
    <source>
        <dbReference type="ARBA" id="ARBA00022490"/>
    </source>
</evidence>
<evidence type="ECO:0000313" key="12">
    <source>
        <dbReference type="EMBL" id="GAJ41471.1"/>
    </source>
</evidence>
<dbReference type="PANTHER" id="PTHR30349:SF77">
    <property type="entry name" value="TYROSINE RECOMBINASE XERC"/>
    <property type="match status" value="1"/>
</dbReference>
<evidence type="ECO:0000256" key="6">
    <source>
        <dbReference type="ARBA" id="ARBA00023125"/>
    </source>
</evidence>
<dbReference type="PROSITE" id="PS51898">
    <property type="entry name" value="TYR_RECOMBINASE"/>
    <property type="match status" value="1"/>
</dbReference>
<reference evidence="12 13" key="1">
    <citation type="submission" date="2014-04" db="EMBL/GenBank/DDBJ databases">
        <title>Whole genome shotgun sequence of Geobacillus caldoxylosilyticus NBRC 107762.</title>
        <authorList>
            <person name="Hosoyama A."/>
            <person name="Hosoyama Y."/>
            <person name="Katano-Makiyama Y."/>
            <person name="Tsuchikane K."/>
            <person name="Ohji S."/>
            <person name="Ichikawa N."/>
            <person name="Yamazoe A."/>
            <person name="Fujita N."/>
        </authorList>
    </citation>
    <scope>NUCLEOTIDE SEQUENCE [LARGE SCALE GENOMIC DNA]</scope>
    <source>
        <strain evidence="12 13">NBRC 107762</strain>
    </source>
</reference>
<keyword evidence="4" id="KW-0159">Chromosome partition</keyword>
<evidence type="ECO:0000256" key="1">
    <source>
        <dbReference type="ARBA" id="ARBA00004496"/>
    </source>
</evidence>